<evidence type="ECO:0000313" key="2">
    <source>
        <dbReference type="EMBL" id="MBM6734440.1"/>
    </source>
</evidence>
<dbReference type="RefSeq" id="WP_205094867.1">
    <property type="nucleotide sequence ID" value="NZ_JACLYZ010000006.1"/>
</dbReference>
<reference evidence="2 3" key="1">
    <citation type="journal article" date="2021" name="Sci. Rep.">
        <title>The distribution of antibiotic resistance genes in chicken gut microbiota commensals.</title>
        <authorList>
            <person name="Juricova H."/>
            <person name="Matiasovicova J."/>
            <person name="Kubasova T."/>
            <person name="Cejkova D."/>
            <person name="Rychlik I."/>
        </authorList>
    </citation>
    <scope>NUCLEOTIDE SEQUENCE [LARGE SCALE GENOMIC DNA]</scope>
    <source>
        <strain evidence="2 3">An772</strain>
    </source>
</reference>
<feature type="region of interest" description="Disordered" evidence="1">
    <location>
        <begin position="1"/>
        <end position="27"/>
    </location>
</feature>
<accession>A0ABS2DYJ9</accession>
<organism evidence="2 3">
    <name type="scientific">Mediterranea massiliensis</name>
    <dbReference type="NCBI Taxonomy" id="1841865"/>
    <lineage>
        <taxon>Bacteria</taxon>
        <taxon>Pseudomonadati</taxon>
        <taxon>Bacteroidota</taxon>
        <taxon>Bacteroidia</taxon>
        <taxon>Bacteroidales</taxon>
        <taxon>Bacteroidaceae</taxon>
        <taxon>Mediterranea</taxon>
    </lineage>
</organism>
<gene>
    <name evidence="2" type="ORF">H7U35_04245</name>
</gene>
<comment type="caution">
    <text evidence="2">The sequence shown here is derived from an EMBL/GenBank/DDBJ whole genome shotgun (WGS) entry which is preliminary data.</text>
</comment>
<dbReference type="EMBL" id="JACLYZ010000006">
    <property type="protein sequence ID" value="MBM6734440.1"/>
    <property type="molecule type" value="Genomic_DNA"/>
</dbReference>
<protein>
    <submittedName>
        <fullName evidence="2">Uncharacterized protein</fullName>
    </submittedName>
</protein>
<evidence type="ECO:0000256" key="1">
    <source>
        <dbReference type="SAM" id="MobiDB-lite"/>
    </source>
</evidence>
<sequence length="162" mass="18546">MVGNKDIGEYGKATRFTKDNQPHNRGRKPKLYKQLKKLIGQSVGHELEKEDYFNVIRFLMERSPNELERLIKDKNGQPNKDTPIWVLNIVSAINSDIRYGRTFTIEMIFDRIFGKATQPIEGDVNAQVTTTNSVDLSALSTEELLQYNALTEKIAMKKDGKK</sequence>
<keyword evidence="3" id="KW-1185">Reference proteome</keyword>
<name>A0ABS2DYJ9_9BACT</name>
<proteinExistence type="predicted"/>
<evidence type="ECO:0000313" key="3">
    <source>
        <dbReference type="Proteomes" id="UP000766986"/>
    </source>
</evidence>
<dbReference type="Proteomes" id="UP000766986">
    <property type="component" value="Unassembled WGS sequence"/>
</dbReference>